<dbReference type="PIRSF" id="PIRSF028162">
    <property type="entry name" value="BcbE_prd"/>
    <property type="match status" value="1"/>
</dbReference>
<name>A0A9E9NX55_9BURK</name>
<evidence type="ECO:0000313" key="6">
    <source>
        <dbReference type="Proteomes" id="UP001164794"/>
    </source>
</evidence>
<dbReference type="CDD" id="cd04183">
    <property type="entry name" value="GT2_BcE_like"/>
    <property type="match status" value="1"/>
</dbReference>
<evidence type="ECO:0000313" key="4">
    <source>
        <dbReference type="EMBL" id="WAV90759.1"/>
    </source>
</evidence>
<evidence type="ECO:0000259" key="3">
    <source>
        <dbReference type="Pfam" id="PF00483"/>
    </source>
</evidence>
<dbReference type="EMBL" id="CP098251">
    <property type="protein sequence ID" value="WAV90759.1"/>
    <property type="molecule type" value="Genomic_DNA"/>
</dbReference>
<protein>
    <submittedName>
        <fullName evidence="4">Glycosyltransferase family 2 protein</fullName>
    </submittedName>
</protein>
<keyword evidence="1" id="KW-0808">Transferase</keyword>
<evidence type="ECO:0000256" key="2">
    <source>
        <dbReference type="ARBA" id="ARBA00022695"/>
    </source>
</evidence>
<evidence type="ECO:0000313" key="5">
    <source>
        <dbReference type="EMBL" id="WAV96507.1"/>
    </source>
</evidence>
<dbReference type="InterPro" id="IPR016873">
    <property type="entry name" value="Caps_polysacc_synth_BcbE_prd"/>
</dbReference>
<dbReference type="PANTHER" id="PTHR43584">
    <property type="entry name" value="NUCLEOTIDYL TRANSFERASE"/>
    <property type="match status" value="1"/>
</dbReference>
<dbReference type="GO" id="GO:0016779">
    <property type="term" value="F:nucleotidyltransferase activity"/>
    <property type="evidence" value="ECO:0007669"/>
    <property type="project" value="UniProtKB-KW"/>
</dbReference>
<keyword evidence="2" id="KW-0548">Nucleotidyltransferase</keyword>
<reference evidence="4" key="2">
    <citation type="journal article" date="2022" name="Front. Microbiol.">
        <title>New perspectives on an old grouping: The genomic and phenotypic variability of Oxalobacter formigenes and the implications for calcium oxalate stone prevention.</title>
        <authorList>
            <person name="Chmiel J.A."/>
            <person name="Carr C."/>
            <person name="Stuivenberg G.A."/>
            <person name="Venema R."/>
            <person name="Chanyi R.M."/>
            <person name="Al K.F."/>
            <person name="Giguere D."/>
            <person name="Say H."/>
            <person name="Akouris P.P."/>
            <person name="Dominguez Romero S.A."/>
            <person name="Kwong A."/>
            <person name="Tai V."/>
            <person name="Koval S.F."/>
            <person name="Razvi H."/>
            <person name="Bjazevic J."/>
            <person name="Burton J.P."/>
        </authorList>
    </citation>
    <scope>NUCLEOTIDE SEQUENCE</scope>
    <source>
        <strain evidence="4">OxK</strain>
    </source>
</reference>
<dbReference type="InterPro" id="IPR029044">
    <property type="entry name" value="Nucleotide-diphossugar_trans"/>
</dbReference>
<dbReference type="InterPro" id="IPR005835">
    <property type="entry name" value="NTP_transferase_dom"/>
</dbReference>
<dbReference type="InterPro" id="IPR050065">
    <property type="entry name" value="GlmU-like"/>
</dbReference>
<accession>A0A9E9NX55</accession>
<dbReference type="Gene3D" id="3.90.550.10">
    <property type="entry name" value="Spore Coat Polysaccharide Biosynthesis Protein SpsA, Chain A"/>
    <property type="match status" value="1"/>
</dbReference>
<dbReference type="Proteomes" id="UP001164819">
    <property type="component" value="Chromosome"/>
</dbReference>
<organism evidence="4">
    <name type="scientific">Oxalobacter aliiformigenes</name>
    <dbReference type="NCBI Taxonomy" id="2946593"/>
    <lineage>
        <taxon>Bacteria</taxon>
        <taxon>Pseudomonadati</taxon>
        <taxon>Pseudomonadota</taxon>
        <taxon>Betaproteobacteria</taxon>
        <taxon>Burkholderiales</taxon>
        <taxon>Oxalobacteraceae</taxon>
        <taxon>Oxalobacter</taxon>
    </lineage>
</organism>
<gene>
    <name evidence="5" type="ORF">NB645_06625</name>
    <name evidence="4" type="ORF">NB646_07880</name>
</gene>
<feature type="domain" description="Nucleotidyl transferase" evidence="3">
    <location>
        <begin position="21"/>
        <end position="174"/>
    </location>
</feature>
<dbReference type="PANTHER" id="PTHR43584:SF8">
    <property type="entry name" value="N-ACETYLMURAMATE ALPHA-1-PHOSPHATE URIDYLYLTRANSFERASE"/>
    <property type="match status" value="1"/>
</dbReference>
<dbReference type="Pfam" id="PF00483">
    <property type="entry name" value="NTP_transferase"/>
    <property type="match status" value="1"/>
</dbReference>
<evidence type="ECO:0000256" key="1">
    <source>
        <dbReference type="ARBA" id="ARBA00022679"/>
    </source>
</evidence>
<dbReference type="RefSeq" id="WP_269263985.1">
    <property type="nucleotide sequence ID" value="NZ_CP098248.1"/>
</dbReference>
<reference evidence="5" key="1">
    <citation type="journal article" date="2022" name="Front. Microbiol.">
        <title>New perspectives on an old grouping: The genomic and phenotypic variability of Oxalobacter formigenes and the implications for calcium oxalate stone prevention.</title>
        <authorList>
            <person name="Chmiel J.A."/>
            <person name="Carr C."/>
            <person name="Stuivenberg G.A."/>
            <person name="Venema R."/>
            <person name="Chanyi R.M."/>
            <person name="Al K.F."/>
            <person name="Giguere D."/>
            <person name="Say H."/>
            <person name="Akouris P.P."/>
            <person name="Dominguez Romero S.A."/>
            <person name="Kwong A."/>
            <person name="Tai V."/>
            <person name="Koval S.F."/>
            <person name="Razvi H."/>
            <person name="Bjazevic J."/>
            <person name="Burton J.P."/>
        </authorList>
    </citation>
    <scope>NUCLEOTIDE SEQUENCE</scope>
    <source>
        <strain evidence="5">HOxNP-1</strain>
    </source>
</reference>
<dbReference type="AlphaFoldDB" id="A0A9E9NX55"/>
<dbReference type="EMBL" id="CP098248">
    <property type="protein sequence ID" value="WAV96507.1"/>
    <property type="molecule type" value="Genomic_DNA"/>
</dbReference>
<sequence>MNILVLMAGPYKDSYEQNLSFPKYLVEIQHKPLIQRIIESLTKLSSNIICLIRGEDQEQSYLGDTLKILCPSCKVIEISGETKGAVCTALFAISEIDNSEELLVLNGDQLIKTDIMPAIKQFRERDLDAGIIVFKAVHPRYSFILLDNEGYVIQTSEKRPISSIASTGCCYFKCGTDFVKSAFAVIEKDASIQGKYYVSSIFNEMVLMQKKIGIFEINKKDYIPIVKELMKNKMHGE</sequence>
<dbReference type="Proteomes" id="UP001164794">
    <property type="component" value="Chromosome"/>
</dbReference>
<keyword evidence="6" id="KW-1185">Reference proteome</keyword>
<proteinExistence type="predicted"/>
<dbReference type="SUPFAM" id="SSF53448">
    <property type="entry name" value="Nucleotide-diphospho-sugar transferases"/>
    <property type="match status" value="1"/>
</dbReference>